<evidence type="ECO:0000313" key="2">
    <source>
        <dbReference type="Proteomes" id="UP001177003"/>
    </source>
</evidence>
<keyword evidence="2" id="KW-1185">Reference proteome</keyword>
<name>A0AA36E4V3_LACSI</name>
<dbReference type="EMBL" id="OX465080">
    <property type="protein sequence ID" value="CAI9281695.1"/>
    <property type="molecule type" value="Genomic_DNA"/>
</dbReference>
<accession>A0AA36E4V3</accession>
<gene>
    <name evidence="1" type="ORF">LSALG_LOCUS21376</name>
</gene>
<sequence>MKSIALGSTHSSRICRGHWVTRLTLSYEVDTSGIVPMPIWEMGIIALGKEWVLVRGVGQQWRIPEDDIVESIQQVESEDIPKPTFMRRQRRKYMKPDQPELTLRDVIQCLVAAQE</sequence>
<dbReference type="AlphaFoldDB" id="A0AA36E4V3"/>
<organism evidence="1 2">
    <name type="scientific">Lactuca saligna</name>
    <name type="common">Willowleaf lettuce</name>
    <dbReference type="NCBI Taxonomy" id="75948"/>
    <lineage>
        <taxon>Eukaryota</taxon>
        <taxon>Viridiplantae</taxon>
        <taxon>Streptophyta</taxon>
        <taxon>Embryophyta</taxon>
        <taxon>Tracheophyta</taxon>
        <taxon>Spermatophyta</taxon>
        <taxon>Magnoliopsida</taxon>
        <taxon>eudicotyledons</taxon>
        <taxon>Gunneridae</taxon>
        <taxon>Pentapetalae</taxon>
        <taxon>asterids</taxon>
        <taxon>campanulids</taxon>
        <taxon>Asterales</taxon>
        <taxon>Asteraceae</taxon>
        <taxon>Cichorioideae</taxon>
        <taxon>Cichorieae</taxon>
        <taxon>Lactucinae</taxon>
        <taxon>Lactuca</taxon>
    </lineage>
</organism>
<reference evidence="1" key="1">
    <citation type="submission" date="2023-04" db="EMBL/GenBank/DDBJ databases">
        <authorList>
            <person name="Vijverberg K."/>
            <person name="Xiong W."/>
            <person name="Schranz E."/>
        </authorList>
    </citation>
    <scope>NUCLEOTIDE SEQUENCE</scope>
</reference>
<evidence type="ECO:0000313" key="1">
    <source>
        <dbReference type="EMBL" id="CAI9281695.1"/>
    </source>
</evidence>
<dbReference type="Proteomes" id="UP001177003">
    <property type="component" value="Chromosome 4"/>
</dbReference>
<proteinExistence type="predicted"/>
<protein>
    <submittedName>
        <fullName evidence="1">Uncharacterized protein</fullName>
    </submittedName>
</protein>